<name>A0A8S5QDU9_9CAUD</name>
<organism evidence="1">
    <name type="scientific">Podoviridae sp. ctn7K25</name>
    <dbReference type="NCBI Taxonomy" id="2825273"/>
    <lineage>
        <taxon>Viruses</taxon>
        <taxon>Duplodnaviria</taxon>
        <taxon>Heunggongvirae</taxon>
        <taxon>Uroviricota</taxon>
        <taxon>Caudoviricetes</taxon>
    </lineage>
</organism>
<evidence type="ECO:0000313" key="1">
    <source>
        <dbReference type="EMBL" id="DAE16708.1"/>
    </source>
</evidence>
<proteinExistence type="predicted"/>
<reference evidence="1" key="1">
    <citation type="journal article" date="2021" name="Proc. Natl. Acad. Sci. U.S.A.">
        <title>A Catalog of Tens of Thousands of Viruses from Human Metagenomes Reveals Hidden Associations with Chronic Diseases.</title>
        <authorList>
            <person name="Tisza M.J."/>
            <person name="Buck C.B."/>
        </authorList>
    </citation>
    <scope>NUCLEOTIDE SEQUENCE</scope>
    <source>
        <strain evidence="1">Ctn7K25</strain>
    </source>
</reference>
<accession>A0A8S5QDU9</accession>
<protein>
    <submittedName>
        <fullName evidence="1">Uncharacterized protein</fullName>
    </submittedName>
</protein>
<sequence length="60" mass="6842">MYKPLVAVCGAMQVQLPLMEREKCLCGPTGCRSRSSIQYEGVLRLHYRALWLQQDCLKGL</sequence>
<dbReference type="EMBL" id="BK015629">
    <property type="protein sequence ID" value="DAE16708.1"/>
    <property type="molecule type" value="Genomic_DNA"/>
</dbReference>